<sequence length="265" mass="30119">MKLSDRLQTIADLIEQGETVADVGTDHGFLPIYLWESKKSPRVILADISKGSLQKARDNVYRQDYSPEVLKEHFDFRLGDGIQVLADGEVDTVVLAGMGGLLMCDILAQDMEKTRSVKTFIFQPRNNPGKLRWWLLHNGFVIKEEKLVREGRYICEIICAQVSVDSGGADKQPRNGEGQLDSLSDDQRLEAKKEAEHIKYEISESILMTNGSLAREFAEKKLKKEKDILIQMKKAAIINQERLIQTEERVNYLENLLKNAKDRGI</sequence>
<evidence type="ECO:0000256" key="1">
    <source>
        <dbReference type="SAM" id="Coils"/>
    </source>
</evidence>
<dbReference type="InterPro" id="IPR029063">
    <property type="entry name" value="SAM-dependent_MTases_sf"/>
</dbReference>
<keyword evidence="3" id="KW-0808">Transferase</keyword>
<organism evidence="3 4">
    <name type="scientific">Aminipila butyrica</name>
    <dbReference type="NCBI Taxonomy" id="433296"/>
    <lineage>
        <taxon>Bacteria</taxon>
        <taxon>Bacillati</taxon>
        <taxon>Bacillota</taxon>
        <taxon>Clostridia</taxon>
        <taxon>Peptostreptococcales</taxon>
        <taxon>Anaerovoracaceae</taxon>
        <taxon>Aminipila</taxon>
    </lineage>
</organism>
<proteinExistence type="predicted"/>
<reference evidence="3 4" key="1">
    <citation type="submission" date="2020-02" db="EMBL/GenBank/DDBJ databases">
        <authorList>
            <person name="Kim Y.B."/>
            <person name="Roh S.W."/>
        </authorList>
    </citation>
    <scope>NUCLEOTIDE SEQUENCE [LARGE SCALE GENOMIC DNA]</scope>
    <source>
        <strain evidence="3 4">DSM 103574</strain>
    </source>
</reference>
<name>A0A858BX55_9FIRM</name>
<dbReference type="KEGG" id="abut:Ami103574_09135"/>
<feature type="coiled-coil region" evidence="1">
    <location>
        <begin position="215"/>
        <end position="263"/>
    </location>
</feature>
<evidence type="ECO:0000313" key="3">
    <source>
        <dbReference type="EMBL" id="QIB69480.1"/>
    </source>
</evidence>
<keyword evidence="4" id="KW-1185">Reference proteome</keyword>
<feature type="region of interest" description="Disordered" evidence="2">
    <location>
        <begin position="167"/>
        <end position="186"/>
    </location>
</feature>
<dbReference type="PIRSF" id="PIRSF018637">
    <property type="entry name" value="TrmK"/>
    <property type="match status" value="1"/>
</dbReference>
<dbReference type="SUPFAM" id="SSF53335">
    <property type="entry name" value="S-adenosyl-L-methionine-dependent methyltransferases"/>
    <property type="match status" value="1"/>
</dbReference>
<gene>
    <name evidence="3" type="ORF">Ami103574_09135</name>
</gene>
<dbReference type="RefSeq" id="WP_163066723.1">
    <property type="nucleotide sequence ID" value="NZ_CP048649.1"/>
</dbReference>
<dbReference type="AlphaFoldDB" id="A0A858BX55"/>
<protein>
    <submittedName>
        <fullName evidence="3">SAM-dependent methyltransferase</fullName>
    </submittedName>
</protein>
<dbReference type="GO" id="GO:0160105">
    <property type="term" value="F:tRNA (adenine(22)-N1)-methyltransferase activity"/>
    <property type="evidence" value="ECO:0007669"/>
    <property type="project" value="InterPro"/>
</dbReference>
<keyword evidence="3" id="KW-0489">Methyltransferase</keyword>
<dbReference type="Pfam" id="PF12847">
    <property type="entry name" value="Methyltransf_18"/>
    <property type="match status" value="1"/>
</dbReference>
<dbReference type="GO" id="GO:0032259">
    <property type="term" value="P:methylation"/>
    <property type="evidence" value="ECO:0007669"/>
    <property type="project" value="UniProtKB-KW"/>
</dbReference>
<dbReference type="InterPro" id="IPR006901">
    <property type="entry name" value="TrmK"/>
</dbReference>
<accession>A0A858BX55</accession>
<evidence type="ECO:0000313" key="4">
    <source>
        <dbReference type="Proteomes" id="UP000466848"/>
    </source>
</evidence>
<dbReference type="PANTHER" id="PTHR38451:SF1">
    <property type="entry name" value="TRNA (ADENINE(22)-N(1))-METHYLTRANSFERASE"/>
    <property type="match status" value="1"/>
</dbReference>
<dbReference type="Proteomes" id="UP000466848">
    <property type="component" value="Chromosome"/>
</dbReference>
<dbReference type="PANTHER" id="PTHR38451">
    <property type="entry name" value="TRNA (ADENINE(22)-N(1))-METHYLTRANSFERASE"/>
    <property type="match status" value="1"/>
</dbReference>
<keyword evidence="1" id="KW-0175">Coiled coil</keyword>
<dbReference type="EMBL" id="CP048649">
    <property type="protein sequence ID" value="QIB69480.1"/>
    <property type="molecule type" value="Genomic_DNA"/>
</dbReference>
<evidence type="ECO:0000256" key="2">
    <source>
        <dbReference type="SAM" id="MobiDB-lite"/>
    </source>
</evidence>
<dbReference type="Gene3D" id="3.40.50.150">
    <property type="entry name" value="Vaccinia Virus protein VP39"/>
    <property type="match status" value="1"/>
</dbReference>